<evidence type="ECO:0000259" key="4">
    <source>
        <dbReference type="Pfam" id="PF01370"/>
    </source>
</evidence>
<organism evidence="5 6">
    <name type="scientific">Mycolicibacterium obuense</name>
    <dbReference type="NCBI Taxonomy" id="1807"/>
    <lineage>
        <taxon>Bacteria</taxon>
        <taxon>Bacillati</taxon>
        <taxon>Actinomycetota</taxon>
        <taxon>Actinomycetes</taxon>
        <taxon>Mycobacteriales</taxon>
        <taxon>Mycobacteriaceae</taxon>
        <taxon>Mycolicibacterium</taxon>
    </lineage>
</organism>
<comment type="caution">
    <text evidence="5">The sequence shown here is derived from an EMBL/GenBank/DDBJ whole genome shotgun (WGS) entry which is preliminary data.</text>
</comment>
<keyword evidence="2" id="KW-0560">Oxidoreductase</keyword>
<gene>
    <name evidence="5" type="ORF">EUA04_01595</name>
</gene>
<protein>
    <submittedName>
        <fullName evidence="5">NAD-dependent epimerase/dehydratase family protein</fullName>
    </submittedName>
</protein>
<dbReference type="PANTHER" id="PTHR43477:SF1">
    <property type="entry name" value="DIHYDROANTICAPSIN 7-DEHYDROGENASE"/>
    <property type="match status" value="1"/>
</dbReference>
<evidence type="ECO:0000256" key="1">
    <source>
        <dbReference type="ARBA" id="ARBA00006484"/>
    </source>
</evidence>
<feature type="compositionally biased region" description="Low complexity" evidence="3">
    <location>
        <begin position="17"/>
        <end position="30"/>
    </location>
</feature>
<dbReference type="SUPFAM" id="SSF51735">
    <property type="entry name" value="NAD(P)-binding Rossmann-fold domains"/>
    <property type="match status" value="1"/>
</dbReference>
<feature type="domain" description="NAD-dependent epimerase/dehydratase" evidence="4">
    <location>
        <begin position="137"/>
        <end position="254"/>
    </location>
</feature>
<evidence type="ECO:0000256" key="3">
    <source>
        <dbReference type="SAM" id="MobiDB-lite"/>
    </source>
</evidence>
<feature type="region of interest" description="Disordered" evidence="3">
    <location>
        <begin position="17"/>
        <end position="67"/>
    </location>
</feature>
<dbReference type="AlphaFoldDB" id="A0A4R5XCR7"/>
<dbReference type="EMBL" id="SDLP01000001">
    <property type="protein sequence ID" value="TDL11719.1"/>
    <property type="molecule type" value="Genomic_DNA"/>
</dbReference>
<dbReference type="InterPro" id="IPR051122">
    <property type="entry name" value="SDR_DHRS6-like"/>
</dbReference>
<dbReference type="GO" id="GO:0016491">
    <property type="term" value="F:oxidoreductase activity"/>
    <property type="evidence" value="ECO:0007669"/>
    <property type="project" value="UniProtKB-KW"/>
</dbReference>
<name>A0A4R5XCR7_9MYCO</name>
<dbReference type="Gene3D" id="3.40.50.720">
    <property type="entry name" value="NAD(P)-binding Rossmann-like Domain"/>
    <property type="match status" value="1"/>
</dbReference>
<sequence length="390" mass="41058">MSLSLPSSRPTIAAACSATASSSPAGASMAPDPRAAVRAGCENRVSDGNYDAVRDQRRSSTPQRSARPCCRLRPRAVRKSALTSSRRDVARTHGAFVTSNTLRSIAQSSRQVHRPSRTVADRGEFMSAEMHGGGRHIVVGTASEIGEALAVRLLDRGAEVIGVDQRTSRASVSKGIDTDLSSEEQIDACLRRIEGTFDGLTYVATAPPNAEPDRIVTINTLAMRHICESLYERLNPGASVTIVVSTAAIGWPARLAEIDEFLATDGIDDGRRWFADRGADFDAAPFAEEAATVYAQAMGLMLASLGLRINAVLCGPGPSTAPADDEASDFMRVLTPCGVADAIIALQSGASRWINGHALVVDGGVSGAALTGVIRTPRVRSFLGVPCLST</sequence>
<evidence type="ECO:0000313" key="5">
    <source>
        <dbReference type="EMBL" id="TDL11719.1"/>
    </source>
</evidence>
<proteinExistence type="inferred from homology"/>
<evidence type="ECO:0000313" key="6">
    <source>
        <dbReference type="Proteomes" id="UP000294952"/>
    </source>
</evidence>
<accession>A0A4R5XCR7</accession>
<dbReference type="InterPro" id="IPR001509">
    <property type="entry name" value="Epimerase_deHydtase"/>
</dbReference>
<dbReference type="Proteomes" id="UP000294952">
    <property type="component" value="Unassembled WGS sequence"/>
</dbReference>
<evidence type="ECO:0000256" key="2">
    <source>
        <dbReference type="ARBA" id="ARBA00023002"/>
    </source>
</evidence>
<comment type="similarity">
    <text evidence="1">Belongs to the short-chain dehydrogenases/reductases (SDR) family.</text>
</comment>
<dbReference type="PANTHER" id="PTHR43477">
    <property type="entry name" value="DIHYDROANTICAPSIN 7-DEHYDROGENASE"/>
    <property type="match status" value="1"/>
</dbReference>
<reference evidence="5 6" key="1">
    <citation type="submission" date="2019-01" db="EMBL/GenBank/DDBJ databases">
        <title>High-quality-draft genome sequences of five non-tuberculosis mycobacteriaceae isolated from a nosocomial environment.</title>
        <authorList>
            <person name="Tiago I."/>
            <person name="Alarico S."/>
            <person name="Pereira S.G."/>
            <person name="Coelho C."/>
            <person name="Maranha A."/>
            <person name="Empadinhas N."/>
        </authorList>
    </citation>
    <scope>NUCLEOTIDE SEQUENCE [LARGE SCALE GENOMIC DNA]</scope>
    <source>
        <strain evidence="5 6">22DIII</strain>
    </source>
</reference>
<dbReference type="Pfam" id="PF01370">
    <property type="entry name" value="Epimerase"/>
    <property type="match status" value="1"/>
</dbReference>
<dbReference type="InterPro" id="IPR036291">
    <property type="entry name" value="NAD(P)-bd_dom_sf"/>
</dbReference>